<dbReference type="InterPro" id="IPR009593">
    <property type="entry name" value="DUF1203"/>
</dbReference>
<reference evidence="1" key="1">
    <citation type="journal article" date="2014" name="Int. J. Syst. Evol. Microbiol.">
        <title>Complete genome sequence of Corynebacterium casei LMG S-19264T (=DSM 44701T), isolated from a smear-ripened cheese.</title>
        <authorList>
            <consortium name="US DOE Joint Genome Institute (JGI-PGF)"/>
            <person name="Walter F."/>
            <person name="Albersmeier A."/>
            <person name="Kalinowski J."/>
            <person name="Ruckert C."/>
        </authorList>
    </citation>
    <scope>NUCLEOTIDE SEQUENCE</scope>
    <source>
        <strain evidence="1">KCTC 42651</strain>
    </source>
</reference>
<gene>
    <name evidence="1" type="ORF">GCM10017083_26490</name>
</gene>
<dbReference type="AlphaFoldDB" id="A0A918XTC0"/>
<evidence type="ECO:0008006" key="3">
    <source>
        <dbReference type="Google" id="ProtNLM"/>
    </source>
</evidence>
<protein>
    <recommendedName>
        <fullName evidence="3">DUF1203 domain-containing protein</fullName>
    </recommendedName>
</protein>
<keyword evidence="2" id="KW-1185">Reference proteome</keyword>
<organism evidence="1 2">
    <name type="scientific">Thalassobaculum fulvum</name>
    <dbReference type="NCBI Taxonomy" id="1633335"/>
    <lineage>
        <taxon>Bacteria</taxon>
        <taxon>Pseudomonadati</taxon>
        <taxon>Pseudomonadota</taxon>
        <taxon>Alphaproteobacteria</taxon>
        <taxon>Rhodospirillales</taxon>
        <taxon>Thalassobaculaceae</taxon>
        <taxon>Thalassobaculum</taxon>
    </lineage>
</organism>
<name>A0A918XTC0_9PROT</name>
<dbReference type="RefSeq" id="WP_189990277.1">
    <property type="nucleotide sequence ID" value="NZ_BMZS01000005.1"/>
</dbReference>
<dbReference type="PIRSF" id="PIRSF034110">
    <property type="entry name" value="DUF1203"/>
    <property type="match status" value="1"/>
</dbReference>
<proteinExistence type="predicted"/>
<dbReference type="Proteomes" id="UP000630353">
    <property type="component" value="Unassembled WGS sequence"/>
</dbReference>
<dbReference type="Pfam" id="PF06718">
    <property type="entry name" value="DUF1203"/>
    <property type="match status" value="1"/>
</dbReference>
<sequence>MDFRISGLSPEPFRHLYGLTDAALAERGARRCVADSKPGFPDRVEVRDAEPGERLLLVNYTHQPADGPYRSSHAIFVLEGAEVAYDRVNEVPEALKLRPISLRAFDADHMIVAAELARGDEVEALIHRYLTDPATAYLHAHYATRGCYAARIDRA</sequence>
<accession>A0A918XTC0</accession>
<dbReference type="EMBL" id="BMZS01000005">
    <property type="protein sequence ID" value="GHD51727.1"/>
    <property type="molecule type" value="Genomic_DNA"/>
</dbReference>
<comment type="caution">
    <text evidence="1">The sequence shown here is derived from an EMBL/GenBank/DDBJ whole genome shotgun (WGS) entry which is preliminary data.</text>
</comment>
<evidence type="ECO:0000313" key="2">
    <source>
        <dbReference type="Proteomes" id="UP000630353"/>
    </source>
</evidence>
<reference evidence="1" key="2">
    <citation type="submission" date="2020-09" db="EMBL/GenBank/DDBJ databases">
        <authorList>
            <person name="Sun Q."/>
            <person name="Kim S."/>
        </authorList>
    </citation>
    <scope>NUCLEOTIDE SEQUENCE</scope>
    <source>
        <strain evidence="1">KCTC 42651</strain>
    </source>
</reference>
<evidence type="ECO:0000313" key="1">
    <source>
        <dbReference type="EMBL" id="GHD51727.1"/>
    </source>
</evidence>